<name>A0A2P2M2S1_RHIMU</name>
<dbReference type="AlphaFoldDB" id="A0A2P2M2S1"/>
<protein>
    <submittedName>
        <fullName evidence="1">Uncharacterized protein</fullName>
    </submittedName>
</protein>
<proteinExistence type="predicted"/>
<reference evidence="1" key="1">
    <citation type="submission" date="2018-02" db="EMBL/GenBank/DDBJ databases">
        <title>Rhizophora mucronata_Transcriptome.</title>
        <authorList>
            <person name="Meera S.P."/>
            <person name="Sreeshan A."/>
            <person name="Augustine A."/>
        </authorList>
    </citation>
    <scope>NUCLEOTIDE SEQUENCE</scope>
    <source>
        <tissue evidence="1">Leaf</tissue>
    </source>
</reference>
<organism evidence="1">
    <name type="scientific">Rhizophora mucronata</name>
    <name type="common">Asiatic mangrove</name>
    <dbReference type="NCBI Taxonomy" id="61149"/>
    <lineage>
        <taxon>Eukaryota</taxon>
        <taxon>Viridiplantae</taxon>
        <taxon>Streptophyta</taxon>
        <taxon>Embryophyta</taxon>
        <taxon>Tracheophyta</taxon>
        <taxon>Spermatophyta</taxon>
        <taxon>Magnoliopsida</taxon>
        <taxon>eudicotyledons</taxon>
        <taxon>Gunneridae</taxon>
        <taxon>Pentapetalae</taxon>
        <taxon>rosids</taxon>
        <taxon>fabids</taxon>
        <taxon>Malpighiales</taxon>
        <taxon>Rhizophoraceae</taxon>
        <taxon>Rhizophora</taxon>
    </lineage>
</organism>
<evidence type="ECO:0000313" key="1">
    <source>
        <dbReference type="EMBL" id="MBX24504.1"/>
    </source>
</evidence>
<accession>A0A2P2M2S1</accession>
<dbReference type="EMBL" id="GGEC01044020">
    <property type="protein sequence ID" value="MBX24504.1"/>
    <property type="molecule type" value="Transcribed_RNA"/>
</dbReference>
<sequence length="36" mass="4279">MKKLQLSLKMSRQSFHSCCMNQSYTGSYREELGFQM</sequence>